<dbReference type="InterPro" id="IPR004026">
    <property type="entry name" value="Ada_DNA_repair_Zn-bd"/>
</dbReference>
<dbReference type="EMBL" id="JAYGIL010000046">
    <property type="protein sequence ID" value="MEA5405859.1"/>
    <property type="molecule type" value="Genomic_DNA"/>
</dbReference>
<name>A0ABU5SBQ4_9BACT</name>
<proteinExistence type="predicted"/>
<feature type="domain" description="Ada DNA repair metal-binding" evidence="2">
    <location>
        <begin position="27"/>
        <end position="74"/>
    </location>
</feature>
<accession>A0ABU5SBQ4</accession>
<dbReference type="Proteomes" id="UP001303899">
    <property type="component" value="Unassembled WGS sequence"/>
</dbReference>
<dbReference type="InterPro" id="IPR035451">
    <property type="entry name" value="Ada-like_dom_sf"/>
</dbReference>
<evidence type="ECO:0000256" key="1">
    <source>
        <dbReference type="ARBA" id="ARBA00023159"/>
    </source>
</evidence>
<dbReference type="Pfam" id="PF02805">
    <property type="entry name" value="Ada_Zn_binding"/>
    <property type="match status" value="1"/>
</dbReference>
<dbReference type="SUPFAM" id="SSF57884">
    <property type="entry name" value="Ada DNA repair protein, N-terminal domain (N-Ada 10)"/>
    <property type="match status" value="1"/>
</dbReference>
<reference evidence="3 4" key="1">
    <citation type="submission" date="2023-12" db="EMBL/GenBank/DDBJ databases">
        <title>Novel species of the genus Arcicella isolated from rivers.</title>
        <authorList>
            <person name="Lu H."/>
        </authorList>
    </citation>
    <scope>NUCLEOTIDE SEQUENCE [LARGE SCALE GENOMIC DNA]</scope>
    <source>
        <strain evidence="3 4">DC2W</strain>
    </source>
</reference>
<keyword evidence="4" id="KW-1185">Reference proteome</keyword>
<comment type="caution">
    <text evidence="3">The sequence shown here is derived from an EMBL/GenBank/DDBJ whole genome shotgun (WGS) entry which is preliminary data.</text>
</comment>
<dbReference type="RefSeq" id="WP_323699252.1">
    <property type="nucleotide sequence ID" value="NZ_JAYGIL010000046.1"/>
</dbReference>
<evidence type="ECO:0000313" key="4">
    <source>
        <dbReference type="Proteomes" id="UP001303899"/>
    </source>
</evidence>
<gene>
    <name evidence="3" type="ORF">VB776_23170</name>
</gene>
<sequence>MKTHRSLLDEKGTNRVILSLIKNRKILWAGNHKLKIYGKLNCTSGKRMKTQNRVFFQNEQEAIALGFRPCGHCTRLEYLEWKRIHLD</sequence>
<protein>
    <submittedName>
        <fullName evidence="3">Ada metal-binding domain-containing protein</fullName>
    </submittedName>
</protein>
<dbReference type="Gene3D" id="3.40.10.10">
    <property type="entry name" value="DNA Methylphosphotriester Repair Domain"/>
    <property type="match status" value="1"/>
</dbReference>
<organism evidence="3 4">
    <name type="scientific">Arcicella gelida</name>
    <dbReference type="NCBI Taxonomy" id="2984195"/>
    <lineage>
        <taxon>Bacteria</taxon>
        <taxon>Pseudomonadati</taxon>
        <taxon>Bacteroidota</taxon>
        <taxon>Cytophagia</taxon>
        <taxon>Cytophagales</taxon>
        <taxon>Flectobacillaceae</taxon>
        <taxon>Arcicella</taxon>
    </lineage>
</organism>
<evidence type="ECO:0000259" key="2">
    <source>
        <dbReference type="Pfam" id="PF02805"/>
    </source>
</evidence>
<evidence type="ECO:0000313" key="3">
    <source>
        <dbReference type="EMBL" id="MEA5405859.1"/>
    </source>
</evidence>
<keyword evidence="1" id="KW-0010">Activator</keyword>